<dbReference type="PANTHER" id="PTHR10794:SF63">
    <property type="entry name" value="ALPHA_BETA HYDROLASE 1, ISOFORM A"/>
    <property type="match status" value="1"/>
</dbReference>
<proteinExistence type="inferred from homology"/>
<dbReference type="GO" id="GO:0034338">
    <property type="term" value="F:short-chain carboxylesterase activity"/>
    <property type="evidence" value="ECO:0007669"/>
    <property type="project" value="TreeGrafter"/>
</dbReference>
<dbReference type="InterPro" id="IPR029058">
    <property type="entry name" value="AB_hydrolase_fold"/>
</dbReference>
<organism evidence="4 5">
    <name type="scientific">Dokdonella fugitiva</name>
    <dbReference type="NCBI Taxonomy" id="328517"/>
    <lineage>
        <taxon>Bacteria</taxon>
        <taxon>Pseudomonadati</taxon>
        <taxon>Pseudomonadota</taxon>
        <taxon>Gammaproteobacteria</taxon>
        <taxon>Lysobacterales</taxon>
        <taxon>Rhodanobacteraceae</taxon>
        <taxon>Dokdonella</taxon>
    </lineage>
</organism>
<protein>
    <recommendedName>
        <fullName evidence="3">AB hydrolase-1 domain-containing protein</fullName>
    </recommendedName>
</protein>
<dbReference type="Gene3D" id="3.40.50.1820">
    <property type="entry name" value="alpha/beta hydrolase"/>
    <property type="match status" value="1"/>
</dbReference>
<feature type="domain" description="AB hydrolase-1" evidence="3">
    <location>
        <begin position="93"/>
        <end position="328"/>
    </location>
</feature>
<comment type="similarity">
    <text evidence="1">Belongs to the AB hydrolase superfamily. AB hydrolase 4 family.</text>
</comment>
<dbReference type="InterPro" id="IPR050960">
    <property type="entry name" value="AB_hydrolase_4_sf"/>
</dbReference>
<dbReference type="InterPro" id="IPR000073">
    <property type="entry name" value="AB_hydrolase_1"/>
</dbReference>
<feature type="active site" description="Charge relay system" evidence="2">
    <location>
        <position position="295"/>
    </location>
</feature>
<dbReference type="InterPro" id="IPR012020">
    <property type="entry name" value="ABHD4"/>
</dbReference>
<comment type="caution">
    <text evidence="4">The sequence shown here is derived from an EMBL/GenBank/DDBJ whole genome shotgun (WGS) entry which is preliminary data.</text>
</comment>
<reference evidence="4 5" key="1">
    <citation type="submission" date="2020-07" db="EMBL/GenBank/DDBJ databases">
        <title>Genomic Encyclopedia of Type Strains, Phase IV (KMG-V): Genome sequencing to study the core and pangenomes of soil and plant-associated prokaryotes.</title>
        <authorList>
            <person name="Whitman W."/>
        </authorList>
    </citation>
    <scope>NUCLEOTIDE SEQUENCE [LARGE SCALE GENOMIC DNA]</scope>
    <source>
        <strain evidence="4 5">RH2WT43</strain>
    </source>
</reference>
<dbReference type="SUPFAM" id="SSF53474">
    <property type="entry name" value="alpha/beta-Hydrolases"/>
    <property type="match status" value="1"/>
</dbReference>
<dbReference type="GO" id="GO:0047372">
    <property type="term" value="F:monoacylglycerol lipase activity"/>
    <property type="evidence" value="ECO:0007669"/>
    <property type="project" value="TreeGrafter"/>
</dbReference>
<evidence type="ECO:0000313" key="5">
    <source>
        <dbReference type="Proteomes" id="UP000550401"/>
    </source>
</evidence>
<dbReference type="Proteomes" id="UP000550401">
    <property type="component" value="Unassembled WGS sequence"/>
</dbReference>
<accession>A0A839F2G6</accession>
<dbReference type="PANTHER" id="PTHR10794">
    <property type="entry name" value="ABHYDROLASE DOMAIN-CONTAINING PROTEIN"/>
    <property type="match status" value="1"/>
</dbReference>
<name>A0A839F2G6_9GAMM</name>
<dbReference type="PIRSF" id="PIRSF005211">
    <property type="entry name" value="Ab_hydro_YheT"/>
    <property type="match status" value="1"/>
</dbReference>
<evidence type="ECO:0000313" key="4">
    <source>
        <dbReference type="EMBL" id="MBA8887698.1"/>
    </source>
</evidence>
<gene>
    <name evidence="4" type="ORF">FHW12_001912</name>
</gene>
<sequence>MATSEGVLIGVAADAPDRRDELLRGADFTPSRWLANPHLQSILASSALRRFALRRARQAIDRRSAEHVLECGPGVRLQGFLARQDRREHALGLVVLLHGWEGSAQSSYVVGTGARLLDDGFDVFRLNFRDHGDTHHLNRELFHSCRIDEVVGAVRAVRGAFAAAPVAVAGFSLGGNFALRVALRAPDAVRYALAVCPVVSPAAGLFGLEEGPWIYQRYFLHKWRESLRRKRALFPEVDWFSADDLSSDLRGLTRALVLRHTDFGSLEAYLDGYSIAGDRLRALAMPATILTAADDPVIPVADFRALQLPPQVELDIAAHGGHCGFILDASLRSFTADYIAQRMQRHLAHDASGT</sequence>
<feature type="active site" description="Charge relay system" evidence="2">
    <location>
        <position position="172"/>
    </location>
</feature>
<evidence type="ECO:0000256" key="2">
    <source>
        <dbReference type="PIRSR" id="PIRSR005211-1"/>
    </source>
</evidence>
<dbReference type="EMBL" id="JACGXL010000002">
    <property type="protein sequence ID" value="MBA8887698.1"/>
    <property type="molecule type" value="Genomic_DNA"/>
</dbReference>
<evidence type="ECO:0000259" key="3">
    <source>
        <dbReference type="Pfam" id="PF00561"/>
    </source>
</evidence>
<dbReference type="Pfam" id="PF00561">
    <property type="entry name" value="Abhydrolase_1"/>
    <property type="match status" value="1"/>
</dbReference>
<evidence type="ECO:0000256" key="1">
    <source>
        <dbReference type="ARBA" id="ARBA00010884"/>
    </source>
</evidence>
<keyword evidence="5" id="KW-1185">Reference proteome</keyword>
<dbReference type="AlphaFoldDB" id="A0A839F2G6"/>
<feature type="active site" description="Charge relay system" evidence="2">
    <location>
        <position position="322"/>
    </location>
</feature>